<dbReference type="AlphaFoldDB" id="A0A4R5CNY1"/>
<protein>
    <submittedName>
        <fullName evidence="1">Uncharacterized protein</fullName>
    </submittedName>
</protein>
<comment type="caution">
    <text evidence="1">The sequence shown here is derived from an EMBL/GenBank/DDBJ whole genome shotgun (WGS) entry which is preliminary data.</text>
</comment>
<sequence>MKSEWATNYEGSEIKVTNSWFSGEKLFVNNELQDEQLNFITPSQMTGKLIAKNGEQMDIKTNLSGFFRVSCRMFINNKKVELQQIK</sequence>
<evidence type="ECO:0000313" key="1">
    <source>
        <dbReference type="EMBL" id="TDE02142.1"/>
    </source>
</evidence>
<dbReference type="RefSeq" id="WP_132112385.1">
    <property type="nucleotide sequence ID" value="NZ_SMFO01000012.1"/>
</dbReference>
<keyword evidence="2" id="KW-1185">Reference proteome</keyword>
<dbReference type="EMBL" id="SMFO01000012">
    <property type="protein sequence ID" value="TDE02142.1"/>
    <property type="molecule type" value="Genomic_DNA"/>
</dbReference>
<proteinExistence type="predicted"/>
<evidence type="ECO:0000313" key="2">
    <source>
        <dbReference type="Proteomes" id="UP000294597"/>
    </source>
</evidence>
<organism evidence="1 2">
    <name type="scientific">Flavobacterium hiemivividum</name>
    <dbReference type="NCBI Taxonomy" id="2541734"/>
    <lineage>
        <taxon>Bacteria</taxon>
        <taxon>Pseudomonadati</taxon>
        <taxon>Bacteroidota</taxon>
        <taxon>Flavobacteriia</taxon>
        <taxon>Flavobacteriales</taxon>
        <taxon>Flavobacteriaceae</taxon>
        <taxon>Flavobacterium</taxon>
    </lineage>
</organism>
<reference evidence="1 2" key="1">
    <citation type="submission" date="2019-03" db="EMBL/GenBank/DDBJ databases">
        <title>Flavobacterium TSA-D2 sp. nov., isolated from arctic soil.</title>
        <authorList>
            <person name="Chaudhary D.K."/>
        </authorList>
    </citation>
    <scope>NUCLEOTIDE SEQUENCE [LARGE SCALE GENOMIC DNA]</scope>
    <source>
        <strain evidence="1 2">TSA-D2</strain>
    </source>
</reference>
<name>A0A4R5CNY1_9FLAO</name>
<dbReference type="Proteomes" id="UP000294597">
    <property type="component" value="Unassembled WGS sequence"/>
</dbReference>
<gene>
    <name evidence="1" type="ORF">E0F98_13600</name>
</gene>
<accession>A0A4R5CNY1</accession>